<dbReference type="Pfam" id="PF00534">
    <property type="entry name" value="Glycos_transf_1"/>
    <property type="match status" value="1"/>
</dbReference>
<evidence type="ECO:0000313" key="4">
    <source>
        <dbReference type="Proteomes" id="UP001159179"/>
    </source>
</evidence>
<dbReference type="Pfam" id="PF13439">
    <property type="entry name" value="Glyco_transf_4"/>
    <property type="match status" value="1"/>
</dbReference>
<comment type="caution">
    <text evidence="3">The sequence shown here is derived from an EMBL/GenBank/DDBJ whole genome shotgun (WGS) entry which is preliminary data.</text>
</comment>
<evidence type="ECO:0000259" key="2">
    <source>
        <dbReference type="Pfam" id="PF13439"/>
    </source>
</evidence>
<dbReference type="InterPro" id="IPR001296">
    <property type="entry name" value="Glyco_trans_1"/>
</dbReference>
<proteinExistence type="predicted"/>
<reference evidence="3" key="1">
    <citation type="submission" date="2023-03" db="EMBL/GenBank/DDBJ databases">
        <title>Bacterial isolates from washroom surfaces on a university campus.</title>
        <authorList>
            <person name="Holman D.B."/>
            <person name="Gzyl K.E."/>
            <person name="Taheri A.E."/>
        </authorList>
    </citation>
    <scope>NUCLEOTIDE SEQUENCE</scope>
    <source>
        <strain evidence="3">RD03</strain>
    </source>
</reference>
<dbReference type="Gene3D" id="3.40.50.2000">
    <property type="entry name" value="Glycogen Phosphorylase B"/>
    <property type="match status" value="2"/>
</dbReference>
<dbReference type="PANTHER" id="PTHR12526:SF630">
    <property type="entry name" value="GLYCOSYLTRANSFERASE"/>
    <property type="match status" value="1"/>
</dbReference>
<gene>
    <name evidence="3" type="ORF">P5X88_00255</name>
</gene>
<dbReference type="EC" id="2.4.-.-" evidence="3"/>
<feature type="domain" description="Glycosyl transferase family 1" evidence="1">
    <location>
        <begin position="178"/>
        <end position="332"/>
    </location>
</feature>
<name>A0AAW6SRW0_9BACI</name>
<keyword evidence="3" id="KW-0328">Glycosyltransferase</keyword>
<evidence type="ECO:0000313" key="3">
    <source>
        <dbReference type="EMBL" id="MDH5159349.1"/>
    </source>
</evidence>
<feature type="domain" description="Glycosyltransferase subfamily 4-like N-terminal" evidence="2">
    <location>
        <begin position="16"/>
        <end position="173"/>
    </location>
</feature>
<dbReference type="RefSeq" id="WP_251336790.1">
    <property type="nucleotide sequence ID" value="NZ_JAMATW010000001.1"/>
</dbReference>
<dbReference type="InterPro" id="IPR028098">
    <property type="entry name" value="Glyco_trans_4-like_N"/>
</dbReference>
<dbReference type="Proteomes" id="UP001159179">
    <property type="component" value="Unassembled WGS sequence"/>
</dbReference>
<dbReference type="GO" id="GO:0016757">
    <property type="term" value="F:glycosyltransferase activity"/>
    <property type="evidence" value="ECO:0007669"/>
    <property type="project" value="UniProtKB-KW"/>
</dbReference>
<dbReference type="SUPFAM" id="SSF53756">
    <property type="entry name" value="UDP-Glycosyltransferase/glycogen phosphorylase"/>
    <property type="match status" value="1"/>
</dbReference>
<accession>A0AAW6SRW0</accession>
<sequence>MQKINLSIVIPSLDTGGAESMAYQLAKKIDKDIFNLNFICLYSSNGTPFEKELINSGVNITHLNKKLGFSLITFLRLWKQLKIHHSNLVHTHLGACLYAFPWTLFHNKKLVHTVHNVPLKELPFLHRIILKILYRSKKAIPIAISDTIQRQISTYYQLKTENIQVVYNPVNMDLFIPSKTTVNNGGIKFICVARLVNQKNHFTLLKAFSVVNKKIPTSTLLLAGDGELMEELKKAAIKLNISKHVVFLGNVENIPMLLQTSDIFVLSSIYEGLPMTILEAMGAKLPVIATRVGGLPDIVKGNGILVEPNDSDGLASAMIQLAEDKNLRQKMGCLGFEMSKKYDISIIANQYEAIYKKFSL</sequence>
<dbReference type="PANTHER" id="PTHR12526">
    <property type="entry name" value="GLYCOSYLTRANSFERASE"/>
    <property type="match status" value="1"/>
</dbReference>
<evidence type="ECO:0000259" key="1">
    <source>
        <dbReference type="Pfam" id="PF00534"/>
    </source>
</evidence>
<protein>
    <submittedName>
        <fullName evidence="3">Glycosyltransferase</fullName>
        <ecNumber evidence="3">2.4.-.-</ecNumber>
    </submittedName>
</protein>
<organism evidence="3 4">
    <name type="scientific">Heyndrickxia oleronia</name>
    <dbReference type="NCBI Taxonomy" id="38875"/>
    <lineage>
        <taxon>Bacteria</taxon>
        <taxon>Bacillati</taxon>
        <taxon>Bacillota</taxon>
        <taxon>Bacilli</taxon>
        <taxon>Bacillales</taxon>
        <taxon>Bacillaceae</taxon>
        <taxon>Heyndrickxia</taxon>
    </lineage>
</organism>
<dbReference type="EMBL" id="JAROYP010000001">
    <property type="protein sequence ID" value="MDH5159349.1"/>
    <property type="molecule type" value="Genomic_DNA"/>
</dbReference>
<dbReference type="AlphaFoldDB" id="A0AAW6SRW0"/>
<keyword evidence="3" id="KW-0808">Transferase</keyword>